<dbReference type="Proteomes" id="UP000018817">
    <property type="component" value="Unassembled WGS sequence"/>
</dbReference>
<evidence type="ECO:0000313" key="3">
    <source>
        <dbReference type="Proteomes" id="UP000018817"/>
    </source>
</evidence>
<reference evidence="2 3" key="2">
    <citation type="submission" date="2013-11" db="EMBL/GenBank/DDBJ databases">
        <title>The Genome Sequence of Phytophthora parasitica INRA-310.</title>
        <authorList>
            <consortium name="The Broad Institute Genomics Platform"/>
            <person name="Russ C."/>
            <person name="Tyler B."/>
            <person name="Panabieres F."/>
            <person name="Shan W."/>
            <person name="Tripathy S."/>
            <person name="Grunwald N."/>
            <person name="Machado M."/>
            <person name="Johnson C.S."/>
            <person name="Arredondo F."/>
            <person name="Hong C."/>
            <person name="Coffey M."/>
            <person name="Young S.K."/>
            <person name="Zeng Q."/>
            <person name="Gargeya S."/>
            <person name="Fitzgerald M."/>
            <person name="Abouelleil A."/>
            <person name="Alvarado L."/>
            <person name="Chapman S.B."/>
            <person name="Gainer-Dewar J."/>
            <person name="Goldberg J."/>
            <person name="Griggs A."/>
            <person name="Gujja S."/>
            <person name="Hansen M."/>
            <person name="Howarth C."/>
            <person name="Imamovic A."/>
            <person name="Ireland A."/>
            <person name="Larimer J."/>
            <person name="McCowan C."/>
            <person name="Murphy C."/>
            <person name="Pearson M."/>
            <person name="Poon T.W."/>
            <person name="Priest M."/>
            <person name="Roberts A."/>
            <person name="Saif S."/>
            <person name="Shea T."/>
            <person name="Sykes S."/>
            <person name="Wortman J."/>
            <person name="Nusbaum C."/>
            <person name="Birren B."/>
        </authorList>
    </citation>
    <scope>NUCLEOTIDE SEQUENCE [LARGE SCALE GENOMIC DNA]</scope>
    <source>
        <strain evidence="2 3">INRA-310</strain>
    </source>
</reference>
<sequence length="98" mass="10685">MKQLTRAAVTLQMSSKGVHGVDGERRHKRVHGESQRRVLRVRRASSDNGVVEEVQDAEHDEHGDDETRWGDELVTSAATNGCVAPDNHAGLEAMASAI</sequence>
<dbReference type="GeneID" id="20191734"/>
<accession>W2Q731</accession>
<dbReference type="VEuPathDB" id="FungiDB:PPTG_23135"/>
<feature type="compositionally biased region" description="Basic and acidic residues" evidence="1">
    <location>
        <begin position="19"/>
        <end position="36"/>
    </location>
</feature>
<protein>
    <submittedName>
        <fullName evidence="2">Uncharacterized protein</fullName>
    </submittedName>
</protein>
<organism evidence="2 3">
    <name type="scientific">Phytophthora nicotianae (strain INRA-310)</name>
    <name type="common">Phytophthora parasitica</name>
    <dbReference type="NCBI Taxonomy" id="761204"/>
    <lineage>
        <taxon>Eukaryota</taxon>
        <taxon>Sar</taxon>
        <taxon>Stramenopiles</taxon>
        <taxon>Oomycota</taxon>
        <taxon>Peronosporomycetes</taxon>
        <taxon>Peronosporales</taxon>
        <taxon>Peronosporaceae</taxon>
        <taxon>Phytophthora</taxon>
    </lineage>
</organism>
<dbReference type="RefSeq" id="XP_008906869.1">
    <property type="nucleotide sequence ID" value="XM_008908621.1"/>
</dbReference>
<gene>
    <name evidence="2" type="ORF">PPTG_23135</name>
</gene>
<evidence type="ECO:0000256" key="1">
    <source>
        <dbReference type="SAM" id="MobiDB-lite"/>
    </source>
</evidence>
<dbReference type="EMBL" id="KI669590">
    <property type="protein sequence ID" value="ETN08065.1"/>
    <property type="molecule type" value="Genomic_DNA"/>
</dbReference>
<dbReference type="AlphaFoldDB" id="W2Q731"/>
<reference evidence="3" key="1">
    <citation type="submission" date="2011-12" db="EMBL/GenBank/DDBJ databases">
        <authorList>
            <consortium name="The Broad Institute Genome Sequencing Platform"/>
            <person name="Russ C."/>
            <person name="Tyler B."/>
            <person name="Panabieres F."/>
            <person name="Shan W."/>
            <person name="Tripathy S."/>
            <person name="Grunwald N."/>
            <person name="Machado M."/>
            <person name="Young S.K."/>
            <person name="Zeng Q."/>
            <person name="Gargeya S."/>
            <person name="Fitzgerald M."/>
            <person name="Haas B."/>
            <person name="Abouelleil A."/>
            <person name="Alvarado L."/>
            <person name="Arachchi H.M."/>
            <person name="Berlin A."/>
            <person name="Chapman S.B."/>
            <person name="Gearin G."/>
            <person name="Goldberg J."/>
            <person name="Griggs A."/>
            <person name="Gujja S."/>
            <person name="Hansen M."/>
            <person name="Heiman D."/>
            <person name="Howarth C."/>
            <person name="Larimer J."/>
            <person name="Lui A."/>
            <person name="MacDonald P.J.P."/>
            <person name="McCowen C."/>
            <person name="Montmayeur A."/>
            <person name="Murphy C."/>
            <person name="Neiman D."/>
            <person name="Pearson M."/>
            <person name="Priest M."/>
            <person name="Roberts A."/>
            <person name="Saif S."/>
            <person name="Shea T."/>
            <person name="Sisk P."/>
            <person name="Stolte C."/>
            <person name="Sykes S."/>
            <person name="Wortman J."/>
            <person name="Nusbaum C."/>
            <person name="Birren B."/>
        </authorList>
    </citation>
    <scope>NUCLEOTIDE SEQUENCE [LARGE SCALE GENOMIC DNA]</scope>
    <source>
        <strain evidence="3">INRA-310</strain>
    </source>
</reference>
<name>W2Q731_PHYN3</name>
<proteinExistence type="predicted"/>
<feature type="region of interest" description="Disordered" evidence="1">
    <location>
        <begin position="13"/>
        <end position="36"/>
    </location>
</feature>
<evidence type="ECO:0000313" key="2">
    <source>
        <dbReference type="EMBL" id="ETN08065.1"/>
    </source>
</evidence>